<evidence type="ECO:0008006" key="3">
    <source>
        <dbReference type="Google" id="ProtNLM"/>
    </source>
</evidence>
<sequence>MATAELAVAIPSLLAVLVVALSAVDLGLSQVRCVDAARLGARLVARAEPEPVVVREALRAAPDGASVAVSRSGGFGTVTVTAPGPAVVMAIGVVGPPRATAVASLEVTR</sequence>
<accession>A0ABP8JEP4</accession>
<reference evidence="2" key="1">
    <citation type="journal article" date="2019" name="Int. J. Syst. Evol. Microbiol.">
        <title>The Global Catalogue of Microorganisms (GCM) 10K type strain sequencing project: providing services to taxonomists for standard genome sequencing and annotation.</title>
        <authorList>
            <consortium name="The Broad Institute Genomics Platform"/>
            <consortium name="The Broad Institute Genome Sequencing Center for Infectious Disease"/>
            <person name="Wu L."/>
            <person name="Ma J."/>
        </authorList>
    </citation>
    <scope>NUCLEOTIDE SEQUENCE [LARGE SCALE GENOMIC DNA]</scope>
    <source>
        <strain evidence="2">JCM 17738</strain>
    </source>
</reference>
<comment type="caution">
    <text evidence="1">The sequence shown here is derived from an EMBL/GenBank/DDBJ whole genome shotgun (WGS) entry which is preliminary data.</text>
</comment>
<evidence type="ECO:0000313" key="1">
    <source>
        <dbReference type="EMBL" id="GAA4389526.1"/>
    </source>
</evidence>
<dbReference type="Proteomes" id="UP001500390">
    <property type="component" value="Unassembled WGS sequence"/>
</dbReference>
<organism evidence="1 2">
    <name type="scientific">Ornithinibacter aureus</name>
    <dbReference type="NCBI Taxonomy" id="622664"/>
    <lineage>
        <taxon>Bacteria</taxon>
        <taxon>Bacillati</taxon>
        <taxon>Actinomycetota</taxon>
        <taxon>Actinomycetes</taxon>
        <taxon>Micrococcales</taxon>
        <taxon>Intrasporangiaceae</taxon>
        <taxon>Ornithinibacter</taxon>
    </lineage>
</organism>
<dbReference type="RefSeq" id="WP_159901492.1">
    <property type="nucleotide sequence ID" value="NZ_BAABFX010000010.1"/>
</dbReference>
<dbReference type="EMBL" id="BAABFX010000010">
    <property type="protein sequence ID" value="GAA4389526.1"/>
    <property type="molecule type" value="Genomic_DNA"/>
</dbReference>
<keyword evidence="2" id="KW-1185">Reference proteome</keyword>
<gene>
    <name evidence="1" type="ORF">GCM10023153_05840</name>
</gene>
<dbReference type="InterPro" id="IPR049790">
    <property type="entry name" value="Rv3655c/TadE"/>
</dbReference>
<name>A0ABP8JEP4_9MICO</name>
<evidence type="ECO:0000313" key="2">
    <source>
        <dbReference type="Proteomes" id="UP001500390"/>
    </source>
</evidence>
<protein>
    <recommendedName>
        <fullName evidence="3">Pilus assembly protein TadE</fullName>
    </recommendedName>
</protein>
<dbReference type="NCBIfam" id="NF041390">
    <property type="entry name" value="TadE_Rv3655c"/>
    <property type="match status" value="1"/>
</dbReference>
<proteinExistence type="predicted"/>